<dbReference type="EMBL" id="CP119317">
    <property type="protein sequence ID" value="WEK54821.1"/>
    <property type="molecule type" value="Genomic_DNA"/>
</dbReference>
<evidence type="ECO:0000256" key="1">
    <source>
        <dbReference type="SAM" id="MobiDB-lite"/>
    </source>
</evidence>
<proteinExistence type="predicted"/>
<accession>A0AA95EXP7</accession>
<name>A0AA95EXP7_9BACL</name>
<evidence type="ECO:0000313" key="3">
    <source>
        <dbReference type="Proteomes" id="UP001178662"/>
    </source>
</evidence>
<dbReference type="AlphaFoldDB" id="A0AA95EXP7"/>
<evidence type="ECO:0000313" key="2">
    <source>
        <dbReference type="EMBL" id="WEK54821.1"/>
    </source>
</evidence>
<protein>
    <submittedName>
        <fullName evidence="2">Transposase</fullName>
    </submittedName>
</protein>
<dbReference type="Proteomes" id="UP001178662">
    <property type="component" value="Chromosome"/>
</dbReference>
<sequence length="91" mass="10672">MSEEPMLPLSGESVEVDGVYEDEWGHEEPLKRGQTFPSDFMLGETEWKLTEYNYDNHHEGRTDPRLVPKKNDTDKMGKITHPRRQIDRGKK</sequence>
<organism evidence="2 3">
    <name type="scientific">Candidatus Cohnella colombiensis</name>
    <dbReference type="NCBI Taxonomy" id="3121368"/>
    <lineage>
        <taxon>Bacteria</taxon>
        <taxon>Bacillati</taxon>
        <taxon>Bacillota</taxon>
        <taxon>Bacilli</taxon>
        <taxon>Bacillales</taxon>
        <taxon>Paenibacillaceae</taxon>
        <taxon>Cohnella</taxon>
    </lineage>
</organism>
<gene>
    <name evidence="2" type="ORF">P0Y55_01710</name>
</gene>
<keyword evidence="3" id="KW-1185">Reference proteome</keyword>
<feature type="compositionally biased region" description="Basic and acidic residues" evidence="1">
    <location>
        <begin position="55"/>
        <end position="77"/>
    </location>
</feature>
<reference evidence="2" key="1">
    <citation type="submission" date="2023-03" db="EMBL/GenBank/DDBJ databases">
        <title>Andean soil-derived lignocellulolytic bacterial consortium as a source of novel taxa and putative plastic-active enzymes.</title>
        <authorList>
            <person name="Diaz-Garcia L."/>
            <person name="Chuvochina M."/>
            <person name="Feuerriegel G."/>
            <person name="Bunk B."/>
            <person name="Sproer C."/>
            <person name="Streit W.R."/>
            <person name="Rodriguez L.M."/>
            <person name="Overmann J."/>
            <person name="Jimenez D.J."/>
        </authorList>
    </citation>
    <scope>NUCLEOTIDE SEQUENCE</scope>
    <source>
        <strain evidence="2">MAG 2441</strain>
    </source>
</reference>
<feature type="region of interest" description="Disordered" evidence="1">
    <location>
        <begin position="55"/>
        <end position="91"/>
    </location>
</feature>